<gene>
    <name evidence="3" type="ORF">SPLIT_LOCUS3140</name>
</gene>
<evidence type="ECO:0000313" key="3">
    <source>
        <dbReference type="EMBL" id="CAH1637782.1"/>
    </source>
</evidence>
<keyword evidence="2" id="KW-0472">Membrane</keyword>
<sequence length="332" mass="35698">MSVCGQSGQPEEDSASEEVAATATRDSYKQKPASKLVRVLTVLAYLLSVSLAAILLSVYYVVVWRAPESAGEVGEVSARRTGPNTTFHHHHHHYQPVHHAVPTAYTAAVGIRRCQAADTVGVTRHGNSAAAHQENWAISISVSQLPGFVRRRALRQWVVATPAMSGKSCTSGSVRSCGGSVRLGTAGGHEVVLDALYERKRDKKSVRVLTVIVYVFCVSLAAIMLSLYYVFFWEPKDAQYAQRKVFHTVEKQTSTTPMPTCFMPLTGGGNTTVNGEIIQSTPENITGGFPEDIDTDSSVGPTVDSSLPDTTSSGLHNGTSEMSTLNVTDSIT</sequence>
<feature type="region of interest" description="Disordered" evidence="1">
    <location>
        <begin position="1"/>
        <end position="27"/>
    </location>
</feature>
<evidence type="ECO:0000256" key="2">
    <source>
        <dbReference type="SAM" id="Phobius"/>
    </source>
</evidence>
<keyword evidence="4" id="KW-1185">Reference proteome</keyword>
<feature type="transmembrane region" description="Helical" evidence="2">
    <location>
        <begin position="42"/>
        <end position="62"/>
    </location>
</feature>
<protein>
    <recommendedName>
        <fullName evidence="5">Transmembrane protein INAFM2</fullName>
    </recommendedName>
</protein>
<dbReference type="EMBL" id="LR824547">
    <property type="protein sequence ID" value="CAH1637782.1"/>
    <property type="molecule type" value="Genomic_DNA"/>
</dbReference>
<feature type="transmembrane region" description="Helical" evidence="2">
    <location>
        <begin position="208"/>
        <end position="233"/>
    </location>
</feature>
<organism evidence="3 4">
    <name type="scientific">Spodoptera littoralis</name>
    <name type="common">Egyptian cotton leafworm</name>
    <dbReference type="NCBI Taxonomy" id="7109"/>
    <lineage>
        <taxon>Eukaryota</taxon>
        <taxon>Metazoa</taxon>
        <taxon>Ecdysozoa</taxon>
        <taxon>Arthropoda</taxon>
        <taxon>Hexapoda</taxon>
        <taxon>Insecta</taxon>
        <taxon>Pterygota</taxon>
        <taxon>Neoptera</taxon>
        <taxon>Endopterygota</taxon>
        <taxon>Lepidoptera</taxon>
        <taxon>Glossata</taxon>
        <taxon>Ditrysia</taxon>
        <taxon>Noctuoidea</taxon>
        <taxon>Noctuidae</taxon>
        <taxon>Amphipyrinae</taxon>
        <taxon>Spodoptera</taxon>
    </lineage>
</organism>
<evidence type="ECO:0000313" key="4">
    <source>
        <dbReference type="Proteomes" id="UP001153321"/>
    </source>
</evidence>
<dbReference type="PANTHER" id="PTHR34929:SF1">
    <property type="entry name" value="INAF MOTIF CONTAINING 2"/>
    <property type="match status" value="1"/>
</dbReference>
<name>A0A9P0I0G6_SPOLI</name>
<dbReference type="AlphaFoldDB" id="A0A9P0I0G6"/>
<keyword evidence="2" id="KW-0812">Transmembrane</keyword>
<reference evidence="3" key="1">
    <citation type="submission" date="2022-02" db="EMBL/GenBank/DDBJ databases">
        <authorList>
            <person name="King R."/>
        </authorList>
    </citation>
    <scope>NUCLEOTIDE SEQUENCE</scope>
</reference>
<dbReference type="Pfam" id="PF15018">
    <property type="entry name" value="InaF-motif"/>
    <property type="match status" value="2"/>
</dbReference>
<evidence type="ECO:0008006" key="5">
    <source>
        <dbReference type="Google" id="ProtNLM"/>
    </source>
</evidence>
<evidence type="ECO:0000256" key="1">
    <source>
        <dbReference type="SAM" id="MobiDB-lite"/>
    </source>
</evidence>
<keyword evidence="2" id="KW-1133">Transmembrane helix</keyword>
<proteinExistence type="predicted"/>
<dbReference type="PANTHER" id="PTHR34929">
    <property type="entry name" value="ZGC:153157"/>
    <property type="match status" value="1"/>
</dbReference>
<accession>A0A9P0I0G6</accession>
<dbReference type="Proteomes" id="UP001153321">
    <property type="component" value="Chromosome 16"/>
</dbReference>
<feature type="region of interest" description="Disordered" evidence="1">
    <location>
        <begin position="284"/>
        <end position="332"/>
    </location>
</feature>
<feature type="compositionally biased region" description="Polar residues" evidence="1">
    <location>
        <begin position="296"/>
        <end position="332"/>
    </location>
</feature>
<dbReference type="InterPro" id="IPR029162">
    <property type="entry name" value="InaF-motif"/>
</dbReference>